<organism evidence="1 2">
    <name type="scientific">Plasmodium yoelii yoelii</name>
    <dbReference type="NCBI Taxonomy" id="73239"/>
    <lineage>
        <taxon>Eukaryota</taxon>
        <taxon>Sar</taxon>
        <taxon>Alveolata</taxon>
        <taxon>Apicomplexa</taxon>
        <taxon>Aconoidasida</taxon>
        <taxon>Haemosporida</taxon>
        <taxon>Plasmodiidae</taxon>
        <taxon>Plasmodium</taxon>
        <taxon>Plasmodium (Vinckeia)</taxon>
    </lineage>
</organism>
<name>Q7R9Y4_PLAYO</name>
<keyword evidence="2" id="KW-1185">Reference proteome</keyword>
<dbReference type="Proteomes" id="UP000008553">
    <property type="component" value="Unassembled WGS sequence"/>
</dbReference>
<feature type="non-terminal residue" evidence="1">
    <location>
        <position position="1"/>
    </location>
</feature>
<reference evidence="1 2" key="1">
    <citation type="journal article" date="2002" name="Nature">
        <title>Genome sequence and comparative analysis of the model rodent malaria parasite Plasmodium yoelii yoelii.</title>
        <authorList>
            <person name="Carlton J.M."/>
            <person name="Angiuoli S.V."/>
            <person name="Suh B.B."/>
            <person name="Kooij T.W."/>
            <person name="Pertea M."/>
            <person name="Silva J.C."/>
            <person name="Ermolaeva M.D."/>
            <person name="Allen J.E."/>
            <person name="Selengut J.D."/>
            <person name="Koo H.L."/>
            <person name="Peterson J.D."/>
            <person name="Pop M."/>
            <person name="Kosack D.S."/>
            <person name="Shumway M.F."/>
            <person name="Bidwell S.L."/>
            <person name="Shallom S.J."/>
            <person name="van Aken S.E."/>
            <person name="Riedmuller S.B."/>
            <person name="Feldblyum T.V."/>
            <person name="Cho J.K."/>
            <person name="Quackenbush J."/>
            <person name="Sedegah M."/>
            <person name="Shoaibi A."/>
            <person name="Cummings L.M."/>
            <person name="Florens L."/>
            <person name="Yates J.R."/>
            <person name="Raine J.D."/>
            <person name="Sinden R.E."/>
            <person name="Harris M.A."/>
            <person name="Cunningham D.A."/>
            <person name="Preiser P.R."/>
            <person name="Bergman L.W."/>
            <person name="Vaidya A.B."/>
            <person name="van Lin L.H."/>
            <person name="Janse C.J."/>
            <person name="Waters A.P."/>
            <person name="Smith H.O."/>
            <person name="White O.R."/>
            <person name="Salzberg S.L."/>
            <person name="Venter J.C."/>
            <person name="Fraser C.M."/>
            <person name="Hoffman S.L."/>
            <person name="Gardner M.J."/>
            <person name="Carucci D.J."/>
        </authorList>
    </citation>
    <scope>NUCLEOTIDE SEQUENCE [LARGE SCALE GENOMIC DNA]</scope>
    <source>
        <strain evidence="1 2">17XNL</strain>
    </source>
</reference>
<gene>
    <name evidence="1" type="ORF">PY06725</name>
</gene>
<evidence type="ECO:0000313" key="1">
    <source>
        <dbReference type="EMBL" id="EAA18998.1"/>
    </source>
</evidence>
<sequence length="18" mass="2164">KIYVIICIFFFEDLLLSS</sequence>
<comment type="caution">
    <text evidence="1">The sequence shown here is derived from an EMBL/GenBank/DDBJ whole genome shotgun (WGS) entry which is preliminary data.</text>
</comment>
<dbReference type="AlphaFoldDB" id="Q7R9Y4"/>
<dbReference type="InParanoid" id="Q7R9Y4"/>
<accession>Q7R9Y4</accession>
<proteinExistence type="predicted"/>
<protein>
    <submittedName>
        <fullName evidence="1">Uncharacterized protein</fullName>
    </submittedName>
</protein>
<dbReference type="PaxDb" id="73239-Q7R9Y4"/>
<dbReference type="EMBL" id="AABL01002321">
    <property type="protein sequence ID" value="EAA18998.1"/>
    <property type="molecule type" value="Genomic_DNA"/>
</dbReference>
<evidence type="ECO:0000313" key="2">
    <source>
        <dbReference type="Proteomes" id="UP000008553"/>
    </source>
</evidence>